<dbReference type="Proteomes" id="UP000593737">
    <property type="component" value="Chromosome"/>
</dbReference>
<evidence type="ECO:0000313" key="1">
    <source>
        <dbReference type="EMBL" id="QPD04708.1"/>
    </source>
</evidence>
<reference evidence="1 2" key="1">
    <citation type="journal article" date="2020" name="ISME J.">
        <title>Enrichment and physiological characterization of a novel comammox Nitrospira indicates ammonium inhibition of complete nitrification.</title>
        <authorList>
            <person name="Sakoula D."/>
            <person name="Koch H."/>
            <person name="Frank J."/>
            <person name="Jetten M.S.M."/>
            <person name="van Kessel M.A.H.J."/>
            <person name="Lucker S."/>
        </authorList>
    </citation>
    <scope>NUCLEOTIDE SEQUENCE [LARGE SCALE GENOMIC DNA]</scope>
    <source>
        <strain evidence="1">Comreactor17</strain>
    </source>
</reference>
<dbReference type="EMBL" id="CP047423">
    <property type="protein sequence ID" value="QPD04708.1"/>
    <property type="molecule type" value="Genomic_DNA"/>
</dbReference>
<accession>A0A7S8FF51</accession>
<name>A0A7S8FF51_9BACT</name>
<dbReference type="AlphaFoldDB" id="A0A7S8FF51"/>
<organism evidence="1 2">
    <name type="scientific">Candidatus Nitrospira kreftii</name>
    <dbReference type="NCBI Taxonomy" id="2652173"/>
    <lineage>
        <taxon>Bacteria</taxon>
        <taxon>Pseudomonadati</taxon>
        <taxon>Nitrospirota</taxon>
        <taxon>Nitrospiria</taxon>
        <taxon>Nitrospirales</taxon>
        <taxon>Nitrospiraceae</taxon>
        <taxon>Nitrospira</taxon>
    </lineage>
</organism>
<dbReference type="KEGG" id="nkf:Nkreftii_002482"/>
<protein>
    <submittedName>
        <fullName evidence="1">Uncharacterized protein</fullName>
    </submittedName>
</protein>
<proteinExistence type="predicted"/>
<evidence type="ECO:0000313" key="2">
    <source>
        <dbReference type="Proteomes" id="UP000593737"/>
    </source>
</evidence>
<sequence length="31" mass="3467">MNPYPQNNMRTIDLSGIAVIETLATTHPPDR</sequence>
<gene>
    <name evidence="1" type="ORF">Nkreftii_002482</name>
</gene>